<keyword evidence="2 4" id="KW-0547">Nucleotide-binding</keyword>
<dbReference type="Pfam" id="PF01812">
    <property type="entry name" value="5-FTHF_cyc-lig"/>
    <property type="match status" value="1"/>
</dbReference>
<dbReference type="NCBIfam" id="TIGR02727">
    <property type="entry name" value="MTHFS_bact"/>
    <property type="match status" value="1"/>
</dbReference>
<dbReference type="PIRSF" id="PIRSF006806">
    <property type="entry name" value="FTHF_cligase"/>
    <property type="match status" value="1"/>
</dbReference>
<keyword evidence="6" id="KW-1185">Reference proteome</keyword>
<protein>
    <recommendedName>
        <fullName evidence="4">5-formyltetrahydrofolate cyclo-ligase</fullName>
        <ecNumber evidence="4">6.3.3.2</ecNumber>
    </recommendedName>
</protein>
<evidence type="ECO:0000256" key="2">
    <source>
        <dbReference type="ARBA" id="ARBA00022741"/>
    </source>
</evidence>
<comment type="caution">
    <text evidence="5">The sequence shown here is derived from an EMBL/GenBank/DDBJ whole genome shotgun (WGS) entry which is preliminary data.</text>
</comment>
<name>A0ABU7R9D5_9ACTN</name>
<dbReference type="InterPro" id="IPR024185">
    <property type="entry name" value="FTHF_cligase-like_sf"/>
</dbReference>
<evidence type="ECO:0000313" key="6">
    <source>
        <dbReference type="Proteomes" id="UP001332931"/>
    </source>
</evidence>
<evidence type="ECO:0000313" key="5">
    <source>
        <dbReference type="EMBL" id="MEE6147221.1"/>
    </source>
</evidence>
<dbReference type="Gene3D" id="3.40.50.10420">
    <property type="entry name" value="NagB/RpiA/CoA transferase-like"/>
    <property type="match status" value="1"/>
</dbReference>
<dbReference type="InterPro" id="IPR037171">
    <property type="entry name" value="NagB/RpiA_transferase-like"/>
</dbReference>
<accession>A0ABU7R9D5</accession>
<dbReference type="InterPro" id="IPR002698">
    <property type="entry name" value="FTHF_cligase"/>
</dbReference>
<dbReference type="GO" id="GO:0030272">
    <property type="term" value="F:5-formyltetrahydrofolate cyclo-ligase activity"/>
    <property type="evidence" value="ECO:0007669"/>
    <property type="project" value="UniProtKB-EC"/>
</dbReference>
<sequence length="199" mass="21891">MASSYGENASKSALRSSYLELCRNFPEGLAAGVDRAVVRMLGMVREYREAGLVLAYVPFHEEMDTRPVIERALAQGKRVALPYLQPRTSRLSFFEVASADGVELASRGMRVPPVGEQPLEAGEMVGSVCLVPGLVFDGEGYRVGYGAGYYDEFLAFYPGEKIGLVRSMQVSSNPLPHDEHDVPVDVLVTEGSVWRCRRL</sequence>
<reference evidence="5 6" key="1">
    <citation type="submission" date="2024-01" db="EMBL/GenBank/DDBJ databases">
        <title>Description of Olsenella sp. nov., isolated from pig feces.</title>
        <authorList>
            <person name="Chang Y.-H."/>
        </authorList>
    </citation>
    <scope>NUCLEOTIDE SEQUENCE [LARGE SCALE GENOMIC DNA]</scope>
    <source>
        <strain evidence="5 6">YH-ols2223</strain>
    </source>
</reference>
<proteinExistence type="inferred from homology"/>
<dbReference type="EMBL" id="JAZGJQ010000003">
    <property type="protein sequence ID" value="MEE6147221.1"/>
    <property type="molecule type" value="Genomic_DNA"/>
</dbReference>
<organism evidence="5 6">
    <name type="scientific">Olsenella absiana</name>
    <dbReference type="NCBI Taxonomy" id="3115222"/>
    <lineage>
        <taxon>Bacteria</taxon>
        <taxon>Bacillati</taxon>
        <taxon>Actinomycetota</taxon>
        <taxon>Coriobacteriia</taxon>
        <taxon>Coriobacteriales</taxon>
        <taxon>Atopobiaceae</taxon>
        <taxon>Olsenella</taxon>
    </lineage>
</organism>
<evidence type="ECO:0000256" key="4">
    <source>
        <dbReference type="RuleBase" id="RU361279"/>
    </source>
</evidence>
<keyword evidence="4" id="KW-0460">Magnesium</keyword>
<dbReference type="RefSeq" id="WP_330957986.1">
    <property type="nucleotide sequence ID" value="NZ_JAZGJQ010000003.1"/>
</dbReference>
<gene>
    <name evidence="5" type="ORF">VXJ25_04330</name>
</gene>
<evidence type="ECO:0000256" key="3">
    <source>
        <dbReference type="ARBA" id="ARBA00022840"/>
    </source>
</evidence>
<dbReference type="PANTHER" id="PTHR23407">
    <property type="entry name" value="ATPASE INHIBITOR/5-FORMYLTETRAHYDROFOLATE CYCLO-LIGASE"/>
    <property type="match status" value="1"/>
</dbReference>
<comment type="cofactor">
    <cofactor evidence="4">
        <name>Mg(2+)</name>
        <dbReference type="ChEBI" id="CHEBI:18420"/>
    </cofactor>
</comment>
<keyword evidence="5" id="KW-0436">Ligase</keyword>
<dbReference type="PANTHER" id="PTHR23407:SF1">
    <property type="entry name" value="5-FORMYLTETRAHYDROFOLATE CYCLO-LIGASE"/>
    <property type="match status" value="1"/>
</dbReference>
<comment type="similarity">
    <text evidence="1 4">Belongs to the 5-formyltetrahydrofolate cyclo-ligase family.</text>
</comment>
<dbReference type="SUPFAM" id="SSF100950">
    <property type="entry name" value="NagB/RpiA/CoA transferase-like"/>
    <property type="match status" value="1"/>
</dbReference>
<keyword evidence="4" id="KW-0479">Metal-binding</keyword>
<evidence type="ECO:0000256" key="1">
    <source>
        <dbReference type="ARBA" id="ARBA00010638"/>
    </source>
</evidence>
<dbReference type="EC" id="6.3.3.2" evidence="4"/>
<comment type="catalytic activity">
    <reaction evidence="4">
        <text>(6S)-5-formyl-5,6,7,8-tetrahydrofolate + ATP = (6R)-5,10-methenyltetrahydrofolate + ADP + phosphate</text>
        <dbReference type="Rhea" id="RHEA:10488"/>
        <dbReference type="ChEBI" id="CHEBI:30616"/>
        <dbReference type="ChEBI" id="CHEBI:43474"/>
        <dbReference type="ChEBI" id="CHEBI:57455"/>
        <dbReference type="ChEBI" id="CHEBI:57457"/>
        <dbReference type="ChEBI" id="CHEBI:456216"/>
        <dbReference type="EC" id="6.3.3.2"/>
    </reaction>
</comment>
<keyword evidence="3 4" id="KW-0067">ATP-binding</keyword>
<dbReference type="Proteomes" id="UP001332931">
    <property type="component" value="Unassembled WGS sequence"/>
</dbReference>